<evidence type="ECO:0000313" key="2">
    <source>
        <dbReference type="EMBL" id="KFD61158.1"/>
    </source>
</evidence>
<evidence type="ECO:0000313" key="3">
    <source>
        <dbReference type="Proteomes" id="UP000030764"/>
    </source>
</evidence>
<dbReference type="EMBL" id="KL363218">
    <property type="protein sequence ID" value="KFD53363.1"/>
    <property type="molecule type" value="Genomic_DNA"/>
</dbReference>
<organism evidence="1 3">
    <name type="scientific">Trichuris suis</name>
    <name type="common">pig whipworm</name>
    <dbReference type="NCBI Taxonomy" id="68888"/>
    <lineage>
        <taxon>Eukaryota</taxon>
        <taxon>Metazoa</taxon>
        <taxon>Ecdysozoa</taxon>
        <taxon>Nematoda</taxon>
        <taxon>Enoplea</taxon>
        <taxon>Dorylaimia</taxon>
        <taxon>Trichinellida</taxon>
        <taxon>Trichuridae</taxon>
        <taxon>Trichuris</taxon>
    </lineage>
</organism>
<dbReference type="Proteomes" id="UP000030764">
    <property type="component" value="Unassembled WGS sequence"/>
</dbReference>
<sequence>MKAIYGGCSGLSVKGGESVPYHKPGGSLDSNPSCIPTSVTLCGELASGITRSHHAGSFADPTIWDKGKEKIYTWSHT</sequence>
<dbReference type="AlphaFoldDB" id="A0A085M817"/>
<dbReference type="EMBL" id="KL367633">
    <property type="protein sequence ID" value="KFD61158.1"/>
    <property type="molecule type" value="Genomic_DNA"/>
</dbReference>
<name>A0A085M817_9BILA</name>
<keyword evidence="3" id="KW-1185">Reference proteome</keyword>
<dbReference type="Proteomes" id="UP000030758">
    <property type="component" value="Unassembled WGS sequence"/>
</dbReference>
<evidence type="ECO:0000313" key="1">
    <source>
        <dbReference type="EMBL" id="KFD53363.1"/>
    </source>
</evidence>
<protein>
    <submittedName>
        <fullName evidence="1">Uncharacterized protein</fullName>
    </submittedName>
</protein>
<gene>
    <name evidence="1" type="ORF">M513_05844</name>
    <name evidence="2" type="ORF">M514_05844</name>
</gene>
<accession>A0A085M817</accession>
<proteinExistence type="predicted"/>
<reference evidence="1 3" key="1">
    <citation type="journal article" date="2014" name="Nat. Genet.">
        <title>Genome and transcriptome of the porcine whipworm Trichuris suis.</title>
        <authorList>
            <person name="Jex A.R."/>
            <person name="Nejsum P."/>
            <person name="Schwarz E.M."/>
            <person name="Hu L."/>
            <person name="Young N.D."/>
            <person name="Hall R.S."/>
            <person name="Korhonen P.K."/>
            <person name="Liao S."/>
            <person name="Thamsborg S."/>
            <person name="Xia J."/>
            <person name="Xu P."/>
            <person name="Wang S."/>
            <person name="Scheerlinck J.P."/>
            <person name="Hofmann A."/>
            <person name="Sternberg P.W."/>
            <person name="Wang J."/>
            <person name="Gasser R.B."/>
        </authorList>
    </citation>
    <scope>NUCLEOTIDE SEQUENCE [LARGE SCALE GENOMIC DNA]</scope>
    <source>
        <strain evidence="2">DCEP-RM93F</strain>
        <strain evidence="1">DCEP-RM93M</strain>
    </source>
</reference>